<evidence type="ECO:0000313" key="2">
    <source>
        <dbReference type="Proteomes" id="UP001165079"/>
    </source>
</evidence>
<organism evidence="1 2">
    <name type="scientific">Actinorhabdospora filicis</name>
    <dbReference type="NCBI Taxonomy" id="1785913"/>
    <lineage>
        <taxon>Bacteria</taxon>
        <taxon>Bacillati</taxon>
        <taxon>Actinomycetota</taxon>
        <taxon>Actinomycetes</taxon>
        <taxon>Micromonosporales</taxon>
        <taxon>Micromonosporaceae</taxon>
        <taxon>Actinorhabdospora</taxon>
    </lineage>
</organism>
<evidence type="ECO:0000313" key="1">
    <source>
        <dbReference type="EMBL" id="GLZ78240.1"/>
    </source>
</evidence>
<name>A0A9W6SLR5_9ACTN</name>
<protein>
    <recommendedName>
        <fullName evidence="3">Conotoxin</fullName>
    </recommendedName>
</protein>
<comment type="caution">
    <text evidence="1">The sequence shown here is derived from an EMBL/GenBank/DDBJ whole genome shotgun (WGS) entry which is preliminary data.</text>
</comment>
<keyword evidence="2" id="KW-1185">Reference proteome</keyword>
<gene>
    <name evidence="1" type="ORF">Afil01_30470</name>
</gene>
<evidence type="ECO:0008006" key="3">
    <source>
        <dbReference type="Google" id="ProtNLM"/>
    </source>
</evidence>
<reference evidence="1" key="1">
    <citation type="submission" date="2023-03" db="EMBL/GenBank/DDBJ databases">
        <title>Actinorhabdospora filicis NBRC 111898.</title>
        <authorList>
            <person name="Ichikawa N."/>
            <person name="Sato H."/>
            <person name="Tonouchi N."/>
        </authorList>
    </citation>
    <scope>NUCLEOTIDE SEQUENCE</scope>
    <source>
        <strain evidence="1">NBRC 111898</strain>
    </source>
</reference>
<proteinExistence type="predicted"/>
<dbReference type="EMBL" id="BSTX01000002">
    <property type="protein sequence ID" value="GLZ78240.1"/>
    <property type="molecule type" value="Genomic_DNA"/>
</dbReference>
<dbReference type="AlphaFoldDB" id="A0A9W6SLR5"/>
<accession>A0A9W6SLR5</accession>
<sequence>MTRLNKVADRLLRVLVPKAHASAGWCSGLNVCERATHELYCCTSQGCYRNGSC</sequence>
<dbReference type="Proteomes" id="UP001165079">
    <property type="component" value="Unassembled WGS sequence"/>
</dbReference>